<dbReference type="InterPro" id="IPR008979">
    <property type="entry name" value="Galactose-bd-like_sf"/>
</dbReference>
<sequence length="503" mass="58413">MLVALEMDYYSEGYRTMHSNCVDLPMAGAAGFHQYENYFYYTFLYAVMMNWGEAADGDWVASRRSILNKLGLTLKVTEVLDAAGLLYAIRMNIDQQCPVVMIANYNDLFFLSQYRTVVDDHAVLITEYDSARRLIVIRENQLNKEVTLNVMKGEPFFKLQLTEELIADIWNKSNASFKEIRNYCYNKLFSVAKIGEPEVHSYLELVEDFVESNKNRSSHLIEAVERFNDNVSLMEGLNDANAIAVEFETMRRSYHGSAIIMFDIFEKALPWLSSHEEWGQIFGGFRDRYIKFRYHLISSFHADTLRRKLLPPDRIFQLTVEISQLDTELFSLLRKLLTHHHKERESHNAAQAWTNYAACAEVSADSEYSLDPETVCQASQAVNGRWENWVMDSWHSDTARPVHWLLLDLLKQRDILRVVIRHSPAPGYITMDYELQGSNDTEQWEQIAAVRNNESVLTVHEADGCSFRYIRLYITYPAQNDFQARIYELEVWGLPDITQASKI</sequence>
<dbReference type="SUPFAM" id="SSF49785">
    <property type="entry name" value="Galactose-binding domain-like"/>
    <property type="match status" value="1"/>
</dbReference>
<dbReference type="InterPro" id="IPR000421">
    <property type="entry name" value="FA58C"/>
</dbReference>
<proteinExistence type="predicted"/>
<gene>
    <name evidence="2" type="ORF">J2Z70_003092</name>
</gene>
<dbReference type="Gene3D" id="2.60.120.260">
    <property type="entry name" value="Galactose-binding domain-like"/>
    <property type="match status" value="1"/>
</dbReference>
<reference evidence="2 3" key="1">
    <citation type="submission" date="2021-03" db="EMBL/GenBank/DDBJ databases">
        <title>Genomic Encyclopedia of Type Strains, Phase IV (KMG-IV): sequencing the most valuable type-strain genomes for metagenomic binning, comparative biology and taxonomic classification.</title>
        <authorList>
            <person name="Goeker M."/>
        </authorList>
    </citation>
    <scope>NUCLEOTIDE SEQUENCE [LARGE SCALE GENOMIC DNA]</scope>
    <source>
        <strain evidence="2 3">DSM 101953</strain>
    </source>
</reference>
<keyword evidence="3" id="KW-1185">Reference proteome</keyword>
<name>A0ABS4NSA6_9BACL</name>
<evidence type="ECO:0000259" key="1">
    <source>
        <dbReference type="PROSITE" id="PS50022"/>
    </source>
</evidence>
<dbReference type="RefSeq" id="WP_209874407.1">
    <property type="nucleotide sequence ID" value="NZ_JAGGLV010000009.1"/>
</dbReference>
<organism evidence="2 3">
    <name type="scientific">Paenibacillus silagei</name>
    <dbReference type="NCBI Taxonomy" id="1670801"/>
    <lineage>
        <taxon>Bacteria</taxon>
        <taxon>Bacillati</taxon>
        <taxon>Bacillota</taxon>
        <taxon>Bacilli</taxon>
        <taxon>Bacillales</taxon>
        <taxon>Paenibacillaceae</taxon>
        <taxon>Paenibacillus</taxon>
    </lineage>
</organism>
<comment type="caution">
    <text evidence="2">The sequence shown here is derived from an EMBL/GenBank/DDBJ whole genome shotgun (WGS) entry which is preliminary data.</text>
</comment>
<accession>A0ABS4NSA6</accession>
<feature type="domain" description="F5/8 type C" evidence="1">
    <location>
        <begin position="394"/>
        <end position="494"/>
    </location>
</feature>
<dbReference type="Proteomes" id="UP000773462">
    <property type="component" value="Unassembled WGS sequence"/>
</dbReference>
<dbReference type="PROSITE" id="PS50022">
    <property type="entry name" value="FA58C_3"/>
    <property type="match status" value="1"/>
</dbReference>
<evidence type="ECO:0000313" key="2">
    <source>
        <dbReference type="EMBL" id="MBP2112938.1"/>
    </source>
</evidence>
<dbReference type="EMBL" id="JAGGLV010000009">
    <property type="protein sequence ID" value="MBP2112938.1"/>
    <property type="molecule type" value="Genomic_DNA"/>
</dbReference>
<dbReference type="Pfam" id="PF00754">
    <property type="entry name" value="F5_F8_type_C"/>
    <property type="match status" value="1"/>
</dbReference>
<evidence type="ECO:0000313" key="3">
    <source>
        <dbReference type="Proteomes" id="UP000773462"/>
    </source>
</evidence>
<protein>
    <recommendedName>
        <fullName evidence="1">F5/8 type C domain-containing protein</fullName>
    </recommendedName>
</protein>